<gene>
    <name evidence="2" type="ORF">VITU9109_03735</name>
</gene>
<dbReference type="SUPFAM" id="SSF63411">
    <property type="entry name" value="LuxS/MPP-like metallohydrolase"/>
    <property type="match status" value="1"/>
</dbReference>
<accession>A0ABP2LQK0</accession>
<evidence type="ECO:0000313" key="2">
    <source>
        <dbReference type="EMBL" id="EGU58110.1"/>
    </source>
</evidence>
<feature type="domain" description="Peptidase M16 C-terminal" evidence="1">
    <location>
        <begin position="168"/>
        <end position="335"/>
    </location>
</feature>
<sequence length="409" mass="45134">STDNVNKIVITGHGTNCCFCLWSKKVSYSVRSLIGAVLSATLIFSPVVSASTNSALWFEHTDIQMPTNTMVAELNNGLRFVILPTTRRSDEVSLRILIGSGTAQQTNAQGSTAKLAASSAVKSSDWKATTELEQTVFSLDLLHADANVIEASLAAMQKSLATNTNGNEFKQKFYVPQNVTVIVTGGINTRQTTKLIQRQFSGWVKGTSKQIDAANSMALDAYFEPSVSNDTGLSVSTLKILQDEQDSKLQRKEILLTTLANKMLEYRIQNALEQLHSQAKVSVENEVLFDHRLLSQIRITEMSSDEKSTTESVVKSEIERAIAAGFTQVEYEMVVSELRDQLKSKTRLGNDHYAADQADRLVEAISLGNVYTEPSYDLDLLNFHVAHLNEYDVSKEFEKTWSADSSVAL</sequence>
<keyword evidence="3" id="KW-1185">Reference proteome</keyword>
<dbReference type="EMBL" id="AFWI01000040">
    <property type="protein sequence ID" value="EGU58110.1"/>
    <property type="molecule type" value="Genomic_DNA"/>
</dbReference>
<dbReference type="InterPro" id="IPR007863">
    <property type="entry name" value="Peptidase_M16_C"/>
</dbReference>
<protein>
    <submittedName>
        <fullName evidence="2">Signal recognition particle GTPase</fullName>
    </submittedName>
</protein>
<dbReference type="Pfam" id="PF05193">
    <property type="entry name" value="Peptidase_M16_C"/>
    <property type="match status" value="1"/>
</dbReference>
<dbReference type="Proteomes" id="UP000003836">
    <property type="component" value="Unassembled WGS sequence"/>
</dbReference>
<feature type="non-terminal residue" evidence="2">
    <location>
        <position position="1"/>
    </location>
</feature>
<dbReference type="InterPro" id="IPR011249">
    <property type="entry name" value="Metalloenz_LuxS/M16"/>
</dbReference>
<dbReference type="RefSeq" id="WP_004743354.1">
    <property type="nucleotide sequence ID" value="NZ_AFWI01000040.1"/>
</dbReference>
<name>A0ABP2LQK0_9VIBR</name>
<evidence type="ECO:0000259" key="1">
    <source>
        <dbReference type="Pfam" id="PF05193"/>
    </source>
</evidence>
<comment type="caution">
    <text evidence="2">The sequence shown here is derived from an EMBL/GenBank/DDBJ whole genome shotgun (WGS) entry which is preliminary data.</text>
</comment>
<evidence type="ECO:0000313" key="3">
    <source>
        <dbReference type="Proteomes" id="UP000003836"/>
    </source>
</evidence>
<reference evidence="2 3" key="1">
    <citation type="journal article" date="2012" name="Int. J. Syst. Evol. Microbiol.">
        <title>Vibrio caribbeanicus sp. nov., isolated from the marine sponge Scleritoderma cyanea.</title>
        <authorList>
            <person name="Hoffmann M."/>
            <person name="Monday S.R."/>
            <person name="Allard M.W."/>
            <person name="Strain E.A."/>
            <person name="Whittaker P."/>
            <person name="Naum M."/>
            <person name="McCarthy P.J."/>
            <person name="Lopez J.V."/>
            <person name="Fischer M."/>
            <person name="Brown E.W."/>
        </authorList>
    </citation>
    <scope>NUCLEOTIDE SEQUENCE [LARGE SCALE GENOMIC DNA]</scope>
    <source>
        <strain evidence="2 3">ATCC 19109</strain>
    </source>
</reference>
<dbReference type="Gene3D" id="3.30.830.10">
    <property type="entry name" value="Metalloenzyme, LuxS/M16 peptidase-like"/>
    <property type="match status" value="2"/>
</dbReference>
<organism evidence="2 3">
    <name type="scientific">Vibrio tubiashii ATCC 19109</name>
    <dbReference type="NCBI Taxonomy" id="1051646"/>
    <lineage>
        <taxon>Bacteria</taxon>
        <taxon>Pseudomonadati</taxon>
        <taxon>Pseudomonadota</taxon>
        <taxon>Gammaproteobacteria</taxon>
        <taxon>Vibrionales</taxon>
        <taxon>Vibrionaceae</taxon>
        <taxon>Vibrio</taxon>
        <taxon>Vibrio oreintalis group</taxon>
    </lineage>
</organism>
<proteinExistence type="predicted"/>